<feature type="compositionally biased region" description="Low complexity" evidence="1">
    <location>
        <begin position="194"/>
        <end position="208"/>
    </location>
</feature>
<feature type="compositionally biased region" description="Basic residues" evidence="1">
    <location>
        <begin position="247"/>
        <end position="264"/>
    </location>
</feature>
<dbReference type="Proteomes" id="UP001168877">
    <property type="component" value="Unassembled WGS sequence"/>
</dbReference>
<gene>
    <name evidence="2" type="ORF">LWI29_015507</name>
</gene>
<evidence type="ECO:0000256" key="1">
    <source>
        <dbReference type="SAM" id="MobiDB-lite"/>
    </source>
</evidence>
<sequence>MMKVVIEPMPMEVAWLNHFLDLGSFSFEGGVSELLENEQYTSEFDFQNSRLVGGTAAVVDKGKKQWIRKLRHKAYPCPTQNAKLVIGKNQVKGRVLVEDSSSSSTDSERSWGAFCDVNRKQGECSNKSVPGGPSQARPSVVGPVIESLVTAPPDQVLGQVHKISGISIVLGGLPAGLASQPNREPIKENLLQDESSLGEHSSSSFGEGNKSGSMELGDQSYGGSGKSSDSTNHDLEGNEIQLPPKTPNRRGRKKGPATKSHAMKTRFASKNLGASAEGGRSEKSWNLEVEITKVIEKGAALGVNFKNLR</sequence>
<reference evidence="2" key="1">
    <citation type="journal article" date="2022" name="Plant J.">
        <title>Strategies of tolerance reflected in two North American maple genomes.</title>
        <authorList>
            <person name="McEvoy S.L."/>
            <person name="Sezen U.U."/>
            <person name="Trouern-Trend A."/>
            <person name="McMahon S.M."/>
            <person name="Schaberg P.G."/>
            <person name="Yang J."/>
            <person name="Wegrzyn J.L."/>
            <person name="Swenson N.G."/>
        </authorList>
    </citation>
    <scope>NUCLEOTIDE SEQUENCE</scope>
    <source>
        <strain evidence="2">NS2018</strain>
    </source>
</reference>
<name>A0AA39W184_ACESA</name>
<evidence type="ECO:0000313" key="2">
    <source>
        <dbReference type="EMBL" id="KAK0600492.1"/>
    </source>
</evidence>
<comment type="caution">
    <text evidence="2">The sequence shown here is derived from an EMBL/GenBank/DDBJ whole genome shotgun (WGS) entry which is preliminary data.</text>
</comment>
<protein>
    <submittedName>
        <fullName evidence="2">Uncharacterized protein</fullName>
    </submittedName>
</protein>
<accession>A0AA39W184</accession>
<keyword evidence="3" id="KW-1185">Reference proteome</keyword>
<dbReference type="AlphaFoldDB" id="A0AA39W184"/>
<evidence type="ECO:0000313" key="3">
    <source>
        <dbReference type="Proteomes" id="UP001168877"/>
    </source>
</evidence>
<reference evidence="2" key="2">
    <citation type="submission" date="2023-06" db="EMBL/GenBank/DDBJ databases">
        <authorList>
            <person name="Swenson N.G."/>
            <person name="Wegrzyn J.L."/>
            <person name="Mcevoy S.L."/>
        </authorList>
    </citation>
    <scope>NUCLEOTIDE SEQUENCE</scope>
    <source>
        <strain evidence="2">NS2018</strain>
        <tissue evidence="2">Leaf</tissue>
    </source>
</reference>
<proteinExistence type="predicted"/>
<dbReference type="EMBL" id="JAUESC010000003">
    <property type="protein sequence ID" value="KAK0600492.1"/>
    <property type="molecule type" value="Genomic_DNA"/>
</dbReference>
<feature type="region of interest" description="Disordered" evidence="1">
    <location>
        <begin position="194"/>
        <end position="281"/>
    </location>
</feature>
<organism evidence="2 3">
    <name type="scientific">Acer saccharum</name>
    <name type="common">Sugar maple</name>
    <dbReference type="NCBI Taxonomy" id="4024"/>
    <lineage>
        <taxon>Eukaryota</taxon>
        <taxon>Viridiplantae</taxon>
        <taxon>Streptophyta</taxon>
        <taxon>Embryophyta</taxon>
        <taxon>Tracheophyta</taxon>
        <taxon>Spermatophyta</taxon>
        <taxon>Magnoliopsida</taxon>
        <taxon>eudicotyledons</taxon>
        <taxon>Gunneridae</taxon>
        <taxon>Pentapetalae</taxon>
        <taxon>rosids</taxon>
        <taxon>malvids</taxon>
        <taxon>Sapindales</taxon>
        <taxon>Sapindaceae</taxon>
        <taxon>Hippocastanoideae</taxon>
        <taxon>Acereae</taxon>
        <taxon>Acer</taxon>
    </lineage>
</organism>